<evidence type="ECO:0000259" key="1">
    <source>
        <dbReference type="PROSITE" id="PS50878"/>
    </source>
</evidence>
<dbReference type="Proteomes" id="UP000515123">
    <property type="component" value="Linkage group 19"/>
</dbReference>
<dbReference type="PANTHER" id="PTHR33116:SF78">
    <property type="entry name" value="OS12G0587133 PROTEIN"/>
    <property type="match status" value="1"/>
</dbReference>
<feature type="domain" description="Reverse transcriptase" evidence="1">
    <location>
        <begin position="1"/>
        <end position="214"/>
    </location>
</feature>
<keyword evidence="2" id="KW-1185">Reference proteome</keyword>
<dbReference type="PANTHER" id="PTHR33116">
    <property type="entry name" value="REVERSE TRANSCRIPTASE ZINC-BINDING DOMAIN-CONTAINING PROTEIN-RELATED-RELATED"/>
    <property type="match status" value="1"/>
</dbReference>
<dbReference type="GeneID" id="109724770"/>
<evidence type="ECO:0000313" key="2">
    <source>
        <dbReference type="Proteomes" id="UP000515123"/>
    </source>
</evidence>
<dbReference type="RefSeq" id="XP_020109291.1">
    <property type="nucleotide sequence ID" value="XM_020253702.1"/>
</dbReference>
<dbReference type="InterPro" id="IPR043502">
    <property type="entry name" value="DNA/RNA_pol_sf"/>
</dbReference>
<organism evidence="2 3">
    <name type="scientific">Ananas comosus</name>
    <name type="common">Pineapple</name>
    <name type="synonym">Ananas ananas</name>
    <dbReference type="NCBI Taxonomy" id="4615"/>
    <lineage>
        <taxon>Eukaryota</taxon>
        <taxon>Viridiplantae</taxon>
        <taxon>Streptophyta</taxon>
        <taxon>Embryophyta</taxon>
        <taxon>Tracheophyta</taxon>
        <taxon>Spermatophyta</taxon>
        <taxon>Magnoliopsida</taxon>
        <taxon>Liliopsida</taxon>
        <taxon>Poales</taxon>
        <taxon>Bromeliaceae</taxon>
        <taxon>Bromelioideae</taxon>
        <taxon>Ananas</taxon>
    </lineage>
</organism>
<dbReference type="OrthoDB" id="695518at2759"/>
<sequence>MGTEGNVLDKAMSRKAKLLEGASSGAAQQTRKLTRRKIKSKSILCGIKLSDEESAHLRMFMSADIEQCLYNAKVAILVNGTPSNWLKVRKGLRQGDLLSPFLFLLVTDCLARMTETARANKLLCSIGPSADCETILIQYADDTIFFCEPRKNTLRNLRFIWKLFEWASDLKISRDKSKFYLGLPLHSKKFKKVDWTPVINRIDKRIEGWKAKLLSLGGRLTLVNSVLTNLPLHYFTVFKVPPWVIQSIEALRRAFFWKGCNKINREGLLS</sequence>
<protein>
    <submittedName>
        <fullName evidence="3">Uncharacterized protein LOC109724770</fullName>
    </submittedName>
</protein>
<dbReference type="PROSITE" id="PS50878">
    <property type="entry name" value="RT_POL"/>
    <property type="match status" value="1"/>
</dbReference>
<dbReference type="Pfam" id="PF00078">
    <property type="entry name" value="RVT_1"/>
    <property type="match status" value="1"/>
</dbReference>
<dbReference type="InterPro" id="IPR000477">
    <property type="entry name" value="RT_dom"/>
</dbReference>
<reference evidence="2" key="1">
    <citation type="journal article" date="2015" name="Nat. Genet.">
        <title>The pineapple genome and the evolution of CAM photosynthesis.</title>
        <authorList>
            <person name="Ming R."/>
            <person name="VanBuren R."/>
            <person name="Wai C.M."/>
            <person name="Tang H."/>
            <person name="Schatz M.C."/>
            <person name="Bowers J.E."/>
            <person name="Lyons E."/>
            <person name="Wang M.L."/>
            <person name="Chen J."/>
            <person name="Biggers E."/>
            <person name="Zhang J."/>
            <person name="Huang L."/>
            <person name="Zhang L."/>
            <person name="Miao W."/>
            <person name="Zhang J."/>
            <person name="Ye Z."/>
            <person name="Miao C."/>
            <person name="Lin Z."/>
            <person name="Wang H."/>
            <person name="Zhou H."/>
            <person name="Yim W.C."/>
            <person name="Priest H.D."/>
            <person name="Zheng C."/>
            <person name="Woodhouse M."/>
            <person name="Edger P.P."/>
            <person name="Guyot R."/>
            <person name="Guo H.B."/>
            <person name="Guo H."/>
            <person name="Zheng G."/>
            <person name="Singh R."/>
            <person name="Sharma A."/>
            <person name="Min X."/>
            <person name="Zheng Y."/>
            <person name="Lee H."/>
            <person name="Gurtowski J."/>
            <person name="Sedlazeck F.J."/>
            <person name="Harkess A."/>
            <person name="McKain M.R."/>
            <person name="Liao Z."/>
            <person name="Fang J."/>
            <person name="Liu J."/>
            <person name="Zhang X."/>
            <person name="Zhang Q."/>
            <person name="Hu W."/>
            <person name="Qin Y."/>
            <person name="Wang K."/>
            <person name="Chen L.Y."/>
            <person name="Shirley N."/>
            <person name="Lin Y.R."/>
            <person name="Liu L.Y."/>
            <person name="Hernandez A.G."/>
            <person name="Wright C.L."/>
            <person name="Bulone V."/>
            <person name="Tuskan G.A."/>
            <person name="Heath K."/>
            <person name="Zee F."/>
            <person name="Moore P.H."/>
            <person name="Sunkar R."/>
            <person name="Leebens-Mack J.H."/>
            <person name="Mockler T."/>
            <person name="Bennetzen J.L."/>
            <person name="Freeling M."/>
            <person name="Sankoff D."/>
            <person name="Paterson A.H."/>
            <person name="Zhu X."/>
            <person name="Yang X."/>
            <person name="Smith J.A."/>
            <person name="Cushman J.C."/>
            <person name="Paull R.E."/>
            <person name="Yu Q."/>
        </authorList>
    </citation>
    <scope>NUCLEOTIDE SEQUENCE [LARGE SCALE GENOMIC DNA]</scope>
    <source>
        <strain evidence="2">cv. F153</strain>
    </source>
</reference>
<accession>A0A6P5GKV1</accession>
<dbReference type="SUPFAM" id="SSF56672">
    <property type="entry name" value="DNA/RNA polymerases"/>
    <property type="match status" value="1"/>
</dbReference>
<evidence type="ECO:0000313" key="3">
    <source>
        <dbReference type="RefSeq" id="XP_020109291.1"/>
    </source>
</evidence>
<proteinExistence type="predicted"/>
<dbReference type="AlphaFoldDB" id="A0A6P5GKV1"/>
<gene>
    <name evidence="3" type="primary">LOC109724770</name>
</gene>
<name>A0A6P5GKV1_ANACO</name>
<reference evidence="3" key="2">
    <citation type="submission" date="2025-08" db="UniProtKB">
        <authorList>
            <consortium name="RefSeq"/>
        </authorList>
    </citation>
    <scope>IDENTIFICATION</scope>
    <source>
        <tissue evidence="3">Leaf</tissue>
    </source>
</reference>